<proteinExistence type="predicted"/>
<dbReference type="GeneID" id="91086240"/>
<gene>
    <name evidence="1" type="ORF">L203_102028</name>
</gene>
<dbReference type="KEGG" id="cdep:91086240"/>
<keyword evidence="2" id="KW-1185">Reference proteome</keyword>
<dbReference type="OrthoDB" id="2564755at2759"/>
<reference evidence="1" key="1">
    <citation type="submission" date="2016-06" db="EMBL/GenBank/DDBJ databases">
        <authorList>
            <person name="Cuomo C."/>
            <person name="Litvintseva A."/>
            <person name="Heitman J."/>
            <person name="Chen Y."/>
            <person name="Sun S."/>
            <person name="Springer D."/>
            <person name="Dromer F."/>
            <person name="Young S."/>
            <person name="Zeng Q."/>
            <person name="Chapman S."/>
            <person name="Gujja S."/>
            <person name="Saif S."/>
            <person name="Birren B."/>
        </authorList>
    </citation>
    <scope>NUCLEOTIDE SEQUENCE</scope>
    <source>
        <strain evidence="1">CBS 7841</strain>
    </source>
</reference>
<reference evidence="1" key="3">
    <citation type="submission" date="2024-01" db="EMBL/GenBank/DDBJ databases">
        <authorList>
            <person name="Coelho M.A."/>
            <person name="David-Palma M."/>
            <person name="Shea T."/>
            <person name="Sun S."/>
            <person name="Cuomo C.A."/>
            <person name="Heitman J."/>
        </authorList>
    </citation>
    <scope>NUCLEOTIDE SEQUENCE</scope>
    <source>
        <strain evidence="1">CBS 7841</strain>
    </source>
</reference>
<evidence type="ECO:0000313" key="2">
    <source>
        <dbReference type="Proteomes" id="UP000094043"/>
    </source>
</evidence>
<accession>A0A1E3IR78</accession>
<sequence>MAVSPPPGLNDAWSFAGVNYQHKGATFPGTKGGSNPHSASQGLANTFSAGQGLGGTVPGRIAAPAGPNPQLDFGPNFAAQDNYWGSVLPPELWANPQGAAAGGQGKQPPLQPENPMAFMNPPMSWGYMPAKKKGFWNKVGDWLDGQPSTNEYGYPTTYEQAMMPQSVPKSQRPIPAQPPIPAGGMPMSMMQEPSPPKLPPFRPTPLPAHFPIMSRREQKQLIKRREKEEKEYAKATKEQYKLYEQSLKYRDQQIRDWEKEVRKNMKAWEKSMKYNMHNMPHPPYPFFDPSQMGGSKQLPIPANPGKNQQPVESNQARLNPENYSFMLLPKEEFGMIRPIDVGGLPKELGGPKRWPLMSRTMRQALVELTSEERQNHAIKAVTFSK</sequence>
<protein>
    <submittedName>
        <fullName evidence="1">Uncharacterized protein</fullName>
    </submittedName>
</protein>
<reference evidence="1" key="2">
    <citation type="journal article" date="2022" name="Elife">
        <title>Obligate sexual reproduction of a homothallic fungus closely related to the Cryptococcus pathogenic species complex.</title>
        <authorList>
            <person name="Passer A.R."/>
            <person name="Clancey S.A."/>
            <person name="Shea T."/>
            <person name="David-Palma M."/>
            <person name="Averette A.F."/>
            <person name="Boekhout T."/>
            <person name="Porcel B.M."/>
            <person name="Nowrousian M."/>
            <person name="Cuomo C.A."/>
            <person name="Sun S."/>
            <person name="Heitman J."/>
            <person name="Coelho M.A."/>
        </authorList>
    </citation>
    <scope>NUCLEOTIDE SEQUENCE</scope>
    <source>
        <strain evidence="1">CBS 7841</strain>
    </source>
</reference>
<dbReference type="VEuPathDB" id="FungiDB:L203_01281"/>
<evidence type="ECO:0000313" key="1">
    <source>
        <dbReference type="EMBL" id="WVN86854.1"/>
    </source>
</evidence>
<dbReference type="EMBL" id="CP143785">
    <property type="protein sequence ID" value="WVN86854.1"/>
    <property type="molecule type" value="Genomic_DNA"/>
</dbReference>
<organism evidence="1 2">
    <name type="scientific">Cryptococcus depauperatus CBS 7841</name>
    <dbReference type="NCBI Taxonomy" id="1295531"/>
    <lineage>
        <taxon>Eukaryota</taxon>
        <taxon>Fungi</taxon>
        <taxon>Dikarya</taxon>
        <taxon>Basidiomycota</taxon>
        <taxon>Agaricomycotina</taxon>
        <taxon>Tremellomycetes</taxon>
        <taxon>Tremellales</taxon>
        <taxon>Cryptococcaceae</taxon>
        <taxon>Cryptococcus</taxon>
    </lineage>
</organism>
<dbReference type="RefSeq" id="XP_066067554.1">
    <property type="nucleotide sequence ID" value="XM_066211457.1"/>
</dbReference>
<dbReference type="AlphaFoldDB" id="A0A1E3IR78"/>
<dbReference type="Proteomes" id="UP000094043">
    <property type="component" value="Chromosome 2"/>
</dbReference>
<name>A0A1E3IR78_9TREE</name>